<dbReference type="PROSITE" id="PS50043">
    <property type="entry name" value="HTH_LUXR_2"/>
    <property type="match status" value="1"/>
</dbReference>
<dbReference type="SMART" id="SM00448">
    <property type="entry name" value="REC"/>
    <property type="match status" value="1"/>
</dbReference>
<evidence type="ECO:0000256" key="1">
    <source>
        <dbReference type="ARBA" id="ARBA00022553"/>
    </source>
</evidence>
<dbReference type="SUPFAM" id="SSF52172">
    <property type="entry name" value="CheY-like"/>
    <property type="match status" value="1"/>
</dbReference>
<sequence>MPPRRTLIRILVAEHLPLVRRGLVASLDAEKDLTVIADVACGEYVVPAALELDPDVAVMDVDLPDLDGLTAAARLHEKAPRCRVLLLSAQPNPGQVRRAFAAHALGFLSIDVAPEPLADGIRRVASGRKAVDSDLAIAALTSADNPLTPREMDVLRLAAQGSASKEIAAKLYLSVGTVRNHLSRVMYKTGARNRLDAVRIASEAGWL</sequence>
<gene>
    <name evidence="6" type="ORF">ACFP1K_27320</name>
</gene>
<evidence type="ECO:0000313" key="6">
    <source>
        <dbReference type="EMBL" id="MFC6084900.1"/>
    </source>
</evidence>
<keyword evidence="1 3" id="KW-0597">Phosphoprotein</keyword>
<dbReference type="InterPro" id="IPR039420">
    <property type="entry name" value="WalR-like"/>
</dbReference>
<dbReference type="InterPro" id="IPR016032">
    <property type="entry name" value="Sig_transdc_resp-reg_C-effctor"/>
</dbReference>
<protein>
    <submittedName>
        <fullName evidence="6">LuxR C-terminal-related transcriptional regulator</fullName>
    </submittedName>
</protein>
<dbReference type="PROSITE" id="PS50110">
    <property type="entry name" value="RESPONSE_REGULATORY"/>
    <property type="match status" value="1"/>
</dbReference>
<name>A0ABW1NPA4_9ACTN</name>
<dbReference type="CDD" id="cd06170">
    <property type="entry name" value="LuxR_C_like"/>
    <property type="match status" value="1"/>
</dbReference>
<accession>A0ABW1NPA4</accession>
<proteinExistence type="predicted"/>
<keyword evidence="2" id="KW-0238">DNA-binding</keyword>
<dbReference type="SMART" id="SM00421">
    <property type="entry name" value="HTH_LUXR"/>
    <property type="match status" value="1"/>
</dbReference>
<dbReference type="PRINTS" id="PR00038">
    <property type="entry name" value="HTHLUXR"/>
</dbReference>
<feature type="domain" description="Response regulatory" evidence="5">
    <location>
        <begin position="9"/>
        <end position="125"/>
    </location>
</feature>
<evidence type="ECO:0000259" key="5">
    <source>
        <dbReference type="PROSITE" id="PS50110"/>
    </source>
</evidence>
<organism evidence="6 7">
    <name type="scientific">Sphaerisporangium aureirubrum</name>
    <dbReference type="NCBI Taxonomy" id="1544736"/>
    <lineage>
        <taxon>Bacteria</taxon>
        <taxon>Bacillati</taxon>
        <taxon>Actinomycetota</taxon>
        <taxon>Actinomycetes</taxon>
        <taxon>Streptosporangiales</taxon>
        <taxon>Streptosporangiaceae</taxon>
        <taxon>Sphaerisporangium</taxon>
    </lineage>
</organism>
<dbReference type="InterPro" id="IPR000792">
    <property type="entry name" value="Tscrpt_reg_LuxR_C"/>
</dbReference>
<feature type="domain" description="HTH luxR-type" evidence="4">
    <location>
        <begin position="140"/>
        <end position="205"/>
    </location>
</feature>
<comment type="caution">
    <text evidence="6">The sequence shown here is derived from an EMBL/GenBank/DDBJ whole genome shotgun (WGS) entry which is preliminary data.</text>
</comment>
<dbReference type="PROSITE" id="PS00622">
    <property type="entry name" value="HTH_LUXR_1"/>
    <property type="match status" value="1"/>
</dbReference>
<dbReference type="RefSeq" id="WP_380808085.1">
    <property type="nucleotide sequence ID" value="NZ_JBHTLB010000044.1"/>
</dbReference>
<evidence type="ECO:0000256" key="2">
    <source>
        <dbReference type="ARBA" id="ARBA00023125"/>
    </source>
</evidence>
<dbReference type="Gene3D" id="3.40.50.2300">
    <property type="match status" value="1"/>
</dbReference>
<dbReference type="InterPro" id="IPR011006">
    <property type="entry name" value="CheY-like_superfamily"/>
</dbReference>
<dbReference type="Pfam" id="PF00072">
    <property type="entry name" value="Response_reg"/>
    <property type="match status" value="1"/>
</dbReference>
<dbReference type="Proteomes" id="UP001596137">
    <property type="component" value="Unassembled WGS sequence"/>
</dbReference>
<dbReference type="PANTHER" id="PTHR43214:SF42">
    <property type="entry name" value="TRANSCRIPTIONAL REGULATORY PROTEIN DESR"/>
    <property type="match status" value="1"/>
</dbReference>
<evidence type="ECO:0000313" key="7">
    <source>
        <dbReference type="Proteomes" id="UP001596137"/>
    </source>
</evidence>
<feature type="modified residue" description="4-aspartylphosphate" evidence="3">
    <location>
        <position position="60"/>
    </location>
</feature>
<dbReference type="PANTHER" id="PTHR43214">
    <property type="entry name" value="TWO-COMPONENT RESPONSE REGULATOR"/>
    <property type="match status" value="1"/>
</dbReference>
<dbReference type="CDD" id="cd17535">
    <property type="entry name" value="REC_NarL-like"/>
    <property type="match status" value="1"/>
</dbReference>
<reference evidence="7" key="1">
    <citation type="journal article" date="2019" name="Int. J. Syst. Evol. Microbiol.">
        <title>The Global Catalogue of Microorganisms (GCM) 10K type strain sequencing project: providing services to taxonomists for standard genome sequencing and annotation.</title>
        <authorList>
            <consortium name="The Broad Institute Genomics Platform"/>
            <consortium name="The Broad Institute Genome Sequencing Center for Infectious Disease"/>
            <person name="Wu L."/>
            <person name="Ma J."/>
        </authorList>
    </citation>
    <scope>NUCLEOTIDE SEQUENCE [LARGE SCALE GENOMIC DNA]</scope>
    <source>
        <strain evidence="7">JCM 30346</strain>
    </source>
</reference>
<evidence type="ECO:0000259" key="4">
    <source>
        <dbReference type="PROSITE" id="PS50043"/>
    </source>
</evidence>
<dbReference type="EMBL" id="JBHSRF010000051">
    <property type="protein sequence ID" value="MFC6084900.1"/>
    <property type="molecule type" value="Genomic_DNA"/>
</dbReference>
<dbReference type="InterPro" id="IPR058245">
    <property type="entry name" value="NreC/VraR/RcsB-like_REC"/>
</dbReference>
<dbReference type="Pfam" id="PF00196">
    <property type="entry name" value="GerE"/>
    <property type="match status" value="1"/>
</dbReference>
<dbReference type="InterPro" id="IPR001789">
    <property type="entry name" value="Sig_transdc_resp-reg_receiver"/>
</dbReference>
<evidence type="ECO:0000256" key="3">
    <source>
        <dbReference type="PROSITE-ProRule" id="PRU00169"/>
    </source>
</evidence>
<keyword evidence="7" id="KW-1185">Reference proteome</keyword>
<dbReference type="SUPFAM" id="SSF46894">
    <property type="entry name" value="C-terminal effector domain of the bipartite response regulators"/>
    <property type="match status" value="1"/>
</dbReference>